<gene>
    <name evidence="1" type="ORF">ACFPPC_21610</name>
</gene>
<organism evidence="1 2">
    <name type="scientific">Bosea vestrisii</name>
    <dbReference type="NCBI Taxonomy" id="151416"/>
    <lineage>
        <taxon>Bacteria</taxon>
        <taxon>Pseudomonadati</taxon>
        <taxon>Pseudomonadota</taxon>
        <taxon>Alphaproteobacteria</taxon>
        <taxon>Hyphomicrobiales</taxon>
        <taxon>Boseaceae</taxon>
        <taxon>Bosea</taxon>
    </lineage>
</organism>
<evidence type="ECO:0000313" key="1">
    <source>
        <dbReference type="EMBL" id="MFC5395232.1"/>
    </source>
</evidence>
<reference evidence="2" key="1">
    <citation type="journal article" date="2019" name="Int. J. Syst. Evol. Microbiol.">
        <title>The Global Catalogue of Microorganisms (GCM) 10K type strain sequencing project: providing services to taxonomists for standard genome sequencing and annotation.</title>
        <authorList>
            <consortium name="The Broad Institute Genomics Platform"/>
            <consortium name="The Broad Institute Genome Sequencing Center for Infectious Disease"/>
            <person name="Wu L."/>
            <person name="Ma J."/>
        </authorList>
    </citation>
    <scope>NUCLEOTIDE SEQUENCE [LARGE SCALE GENOMIC DNA]</scope>
    <source>
        <strain evidence="2">CGMCC 1.16326</strain>
    </source>
</reference>
<dbReference type="RefSeq" id="WP_377011047.1">
    <property type="nucleotide sequence ID" value="NZ_JBHSLV010000043.1"/>
</dbReference>
<sequence>MKATILNAANRARVEERSPYLVAASIGWCGRRRDGSARDASPDGFGAAAHILARNCRRQRREVHALICPGDETAHAHARSVDASKTRTFGDKTPVPLDAGTIFAPTGALVPLAESAIVKGGRLVRGGVHMNDIPGFGHVSLRYESDLVSVAKLARADRLEFPPLARRLAAAVLVP</sequence>
<comment type="caution">
    <text evidence="1">The sequence shown here is derived from an EMBL/GenBank/DDBJ whole genome shotgun (WGS) entry which is preliminary data.</text>
</comment>
<protein>
    <submittedName>
        <fullName evidence="1">Uncharacterized protein</fullName>
    </submittedName>
</protein>
<keyword evidence="2" id="KW-1185">Reference proteome</keyword>
<accession>A0ABW0HF35</accession>
<evidence type="ECO:0000313" key="2">
    <source>
        <dbReference type="Proteomes" id="UP001596104"/>
    </source>
</evidence>
<dbReference type="Proteomes" id="UP001596104">
    <property type="component" value="Unassembled WGS sequence"/>
</dbReference>
<proteinExistence type="predicted"/>
<name>A0ABW0HF35_9HYPH</name>
<dbReference type="EMBL" id="JBHSLV010000043">
    <property type="protein sequence ID" value="MFC5395232.1"/>
    <property type="molecule type" value="Genomic_DNA"/>
</dbReference>